<dbReference type="Proteomes" id="UP001597601">
    <property type="component" value="Unassembled WGS sequence"/>
</dbReference>
<dbReference type="InterPro" id="IPR011440">
    <property type="entry name" value="DUF1543"/>
</dbReference>
<proteinExistence type="predicted"/>
<sequence>MNDQPSAPLKLYMLLLGSKAPGRHVEQHDFFFGIAASLPELVPAIKTFWRGAVGNLHIDGWREVNTVQGYSIVVVLKDENTVPSDNKLFFINLGGYTAGQLEEQHYVILSVNTDRSQAIQNAKKAAFFKTNTIASVKGANAHIDDKYGIDVDDIYKIEEMLPKAQKDKYHIAIAPGANLCEDEVHLGYFRLDRL</sequence>
<keyword evidence="3" id="KW-1185">Reference proteome</keyword>
<dbReference type="Gene3D" id="3.10.20.10">
    <property type="match status" value="2"/>
</dbReference>
<evidence type="ECO:0000313" key="2">
    <source>
        <dbReference type="EMBL" id="MFD2865144.1"/>
    </source>
</evidence>
<evidence type="ECO:0000313" key="3">
    <source>
        <dbReference type="Proteomes" id="UP001597601"/>
    </source>
</evidence>
<organism evidence="2 3">
    <name type="scientific">Mucilaginibacter antarcticus</name>
    <dbReference type="NCBI Taxonomy" id="1855725"/>
    <lineage>
        <taxon>Bacteria</taxon>
        <taxon>Pseudomonadati</taxon>
        <taxon>Bacteroidota</taxon>
        <taxon>Sphingobacteriia</taxon>
        <taxon>Sphingobacteriales</taxon>
        <taxon>Sphingobacteriaceae</taxon>
        <taxon>Mucilaginibacter</taxon>
    </lineage>
</organism>
<protein>
    <submittedName>
        <fullName evidence="2">DUF1543 domain-containing protein</fullName>
    </submittedName>
</protein>
<name>A0ABW5XQ25_9SPHI</name>
<dbReference type="EMBL" id="JBHUON010000011">
    <property type="protein sequence ID" value="MFD2865144.1"/>
    <property type="molecule type" value="Genomic_DNA"/>
</dbReference>
<accession>A0ABW5XQ25</accession>
<reference evidence="3" key="1">
    <citation type="journal article" date="2019" name="Int. J. Syst. Evol. Microbiol.">
        <title>The Global Catalogue of Microorganisms (GCM) 10K type strain sequencing project: providing services to taxonomists for standard genome sequencing and annotation.</title>
        <authorList>
            <consortium name="The Broad Institute Genomics Platform"/>
            <consortium name="The Broad Institute Genome Sequencing Center for Infectious Disease"/>
            <person name="Wu L."/>
            <person name="Ma J."/>
        </authorList>
    </citation>
    <scope>NUCLEOTIDE SEQUENCE [LARGE SCALE GENOMIC DNA]</scope>
    <source>
        <strain evidence="3">KCTC 52232</strain>
    </source>
</reference>
<evidence type="ECO:0000259" key="1">
    <source>
        <dbReference type="Pfam" id="PF07566"/>
    </source>
</evidence>
<dbReference type="RefSeq" id="WP_377126931.1">
    <property type="nucleotide sequence ID" value="NZ_JBHUON010000011.1"/>
</dbReference>
<dbReference type="Pfam" id="PF07566">
    <property type="entry name" value="DUF1543"/>
    <property type="match status" value="1"/>
</dbReference>
<feature type="domain" description="DUF1543" evidence="1">
    <location>
        <begin position="23"/>
        <end position="73"/>
    </location>
</feature>
<comment type="caution">
    <text evidence="2">The sequence shown here is derived from an EMBL/GenBank/DDBJ whole genome shotgun (WGS) entry which is preliminary data.</text>
</comment>
<gene>
    <name evidence="2" type="ORF">ACFSYC_10645</name>
</gene>